<proteinExistence type="predicted"/>
<evidence type="ECO:0000313" key="2">
    <source>
        <dbReference type="Proteomes" id="UP001234178"/>
    </source>
</evidence>
<organism evidence="1 2">
    <name type="scientific">Daphnia magna</name>
    <dbReference type="NCBI Taxonomy" id="35525"/>
    <lineage>
        <taxon>Eukaryota</taxon>
        <taxon>Metazoa</taxon>
        <taxon>Ecdysozoa</taxon>
        <taxon>Arthropoda</taxon>
        <taxon>Crustacea</taxon>
        <taxon>Branchiopoda</taxon>
        <taxon>Diplostraca</taxon>
        <taxon>Cladocera</taxon>
        <taxon>Anomopoda</taxon>
        <taxon>Daphniidae</taxon>
        <taxon>Daphnia</taxon>
    </lineage>
</organism>
<protein>
    <submittedName>
        <fullName evidence="1">Uncharacterized protein</fullName>
    </submittedName>
</protein>
<dbReference type="EMBL" id="JAOYFB010000036">
    <property type="protein sequence ID" value="KAK4018703.1"/>
    <property type="molecule type" value="Genomic_DNA"/>
</dbReference>
<comment type="caution">
    <text evidence="1">The sequence shown here is derived from an EMBL/GenBank/DDBJ whole genome shotgun (WGS) entry which is preliminary data.</text>
</comment>
<gene>
    <name evidence="1" type="ORF">OUZ56_000748</name>
</gene>
<sequence length="176" mass="20346">MDFIVNNSAERDRFVRSQSKSKSSKQHKKTLTCLPRISMANFTKIIDLMTMSFKLFSLFLEFSLKQLFTLTIEFVLTHGTCCGLPRVSIDAISITVSLYGTDRKEDPFAYESQAIIIQKREYNLFARRDPTPRRTARAIYGRLFTFRDVGRESDRPFKHKISITGIVVVLRLYGCL</sequence>
<dbReference type="Proteomes" id="UP001234178">
    <property type="component" value="Unassembled WGS sequence"/>
</dbReference>
<reference evidence="1 2" key="1">
    <citation type="journal article" date="2023" name="Nucleic Acids Res.">
        <title>The hologenome of Daphnia magna reveals possible DNA methylation and microbiome-mediated evolution of the host genome.</title>
        <authorList>
            <person name="Chaturvedi A."/>
            <person name="Li X."/>
            <person name="Dhandapani V."/>
            <person name="Marshall H."/>
            <person name="Kissane S."/>
            <person name="Cuenca-Cambronero M."/>
            <person name="Asole G."/>
            <person name="Calvet F."/>
            <person name="Ruiz-Romero M."/>
            <person name="Marangio P."/>
            <person name="Guigo R."/>
            <person name="Rago D."/>
            <person name="Mirbahai L."/>
            <person name="Eastwood N."/>
            <person name="Colbourne J.K."/>
            <person name="Zhou J."/>
            <person name="Mallon E."/>
            <person name="Orsini L."/>
        </authorList>
    </citation>
    <scope>NUCLEOTIDE SEQUENCE [LARGE SCALE GENOMIC DNA]</scope>
    <source>
        <strain evidence="1">LRV0_1</strain>
    </source>
</reference>
<keyword evidence="2" id="KW-1185">Reference proteome</keyword>
<evidence type="ECO:0000313" key="1">
    <source>
        <dbReference type="EMBL" id="KAK4018703.1"/>
    </source>
</evidence>
<name>A0ABR0A0M2_9CRUS</name>
<accession>A0ABR0A0M2</accession>